<keyword evidence="6" id="KW-0256">Endoplasmic reticulum</keyword>
<feature type="transmembrane region" description="Helical" evidence="10">
    <location>
        <begin position="120"/>
        <end position="141"/>
    </location>
</feature>
<evidence type="ECO:0000256" key="2">
    <source>
        <dbReference type="ARBA" id="ARBA00007904"/>
    </source>
</evidence>
<dbReference type="Proteomes" id="UP000838756">
    <property type="component" value="Unassembled WGS sequence"/>
</dbReference>
<evidence type="ECO:0000313" key="12">
    <source>
        <dbReference type="EMBL" id="CAH2239622.1"/>
    </source>
</evidence>
<comment type="subcellular location">
    <subcellularLocation>
        <location evidence="1">Endoplasmic reticulum membrane</location>
        <topology evidence="1">Single-pass type I membrane protein</topology>
    </subcellularLocation>
</comment>
<comment type="similarity">
    <text evidence="2">Belongs to the EMC1 family.</text>
</comment>
<dbReference type="PANTHER" id="PTHR21573">
    <property type="entry name" value="ER MEMBRANE PROTEIN COMPLEX SUBUNIT 1"/>
    <property type="match status" value="1"/>
</dbReference>
<evidence type="ECO:0000256" key="5">
    <source>
        <dbReference type="ARBA" id="ARBA00022729"/>
    </source>
</evidence>
<accession>A0A8S4RRT2</accession>
<dbReference type="AlphaFoldDB" id="A0A8S4RRT2"/>
<dbReference type="GO" id="GO:0072546">
    <property type="term" value="C:EMC complex"/>
    <property type="evidence" value="ECO:0007669"/>
    <property type="project" value="InterPro"/>
</dbReference>
<dbReference type="InterPro" id="IPR026895">
    <property type="entry name" value="EMC1"/>
</dbReference>
<evidence type="ECO:0000256" key="6">
    <source>
        <dbReference type="ARBA" id="ARBA00022824"/>
    </source>
</evidence>
<gene>
    <name evidence="12" type="primary">jg19142</name>
    <name evidence="12" type="ORF">PAEG_LOCUS16288</name>
</gene>
<comment type="caution">
    <text evidence="12">The sequence shown here is derived from an EMBL/GenBank/DDBJ whole genome shotgun (WGS) entry which is preliminary data.</text>
</comment>
<evidence type="ECO:0000256" key="3">
    <source>
        <dbReference type="ARBA" id="ARBA00020824"/>
    </source>
</evidence>
<name>A0A8S4RRT2_9NEOP</name>
<evidence type="ECO:0000256" key="4">
    <source>
        <dbReference type="ARBA" id="ARBA00022692"/>
    </source>
</evidence>
<evidence type="ECO:0000256" key="9">
    <source>
        <dbReference type="ARBA" id="ARBA00023180"/>
    </source>
</evidence>
<dbReference type="PANTHER" id="PTHR21573:SF0">
    <property type="entry name" value="ER MEMBRANE PROTEIN COMPLEX SUBUNIT 1"/>
    <property type="match status" value="1"/>
</dbReference>
<keyword evidence="4 10" id="KW-0812">Transmembrane</keyword>
<evidence type="ECO:0000256" key="7">
    <source>
        <dbReference type="ARBA" id="ARBA00022989"/>
    </source>
</evidence>
<keyword evidence="8 10" id="KW-0472">Membrane</keyword>
<keyword evidence="13" id="KW-1185">Reference proteome</keyword>
<keyword evidence="7 10" id="KW-1133">Transmembrane helix</keyword>
<keyword evidence="5" id="KW-0732">Signal</keyword>
<keyword evidence="9" id="KW-0325">Glycoprotein</keyword>
<evidence type="ECO:0000256" key="8">
    <source>
        <dbReference type="ARBA" id="ARBA00023136"/>
    </source>
</evidence>
<dbReference type="Pfam" id="PF07774">
    <property type="entry name" value="EMC1_C"/>
    <property type="match status" value="1"/>
</dbReference>
<sequence>MGRAHSSEKGWTLGLKVLEWRPRTVGLTTGAVIEIPWAYLEARRGLTGGDEALLPYTPELPLPSEASLNYNRTVERVRGVLTAPAGLESTSLVLVTGLDLFYTRVAPSKTFDLLKDDFDYYLITIVLGALIVATYSTKYFASRKMLKLAWK</sequence>
<evidence type="ECO:0000313" key="13">
    <source>
        <dbReference type="Proteomes" id="UP000838756"/>
    </source>
</evidence>
<evidence type="ECO:0000259" key="11">
    <source>
        <dbReference type="Pfam" id="PF07774"/>
    </source>
</evidence>
<reference evidence="12" key="1">
    <citation type="submission" date="2022-03" db="EMBL/GenBank/DDBJ databases">
        <authorList>
            <person name="Lindestad O."/>
        </authorList>
    </citation>
    <scope>NUCLEOTIDE SEQUENCE</scope>
</reference>
<proteinExistence type="inferred from homology"/>
<evidence type="ECO:0000256" key="1">
    <source>
        <dbReference type="ARBA" id="ARBA00004115"/>
    </source>
</evidence>
<protein>
    <recommendedName>
        <fullName evidence="3">ER membrane protein complex subunit 1</fullName>
    </recommendedName>
</protein>
<dbReference type="EMBL" id="CAKXAJ010025444">
    <property type="protein sequence ID" value="CAH2239622.1"/>
    <property type="molecule type" value="Genomic_DNA"/>
</dbReference>
<organism evidence="12 13">
    <name type="scientific">Pararge aegeria aegeria</name>
    <dbReference type="NCBI Taxonomy" id="348720"/>
    <lineage>
        <taxon>Eukaryota</taxon>
        <taxon>Metazoa</taxon>
        <taxon>Ecdysozoa</taxon>
        <taxon>Arthropoda</taxon>
        <taxon>Hexapoda</taxon>
        <taxon>Insecta</taxon>
        <taxon>Pterygota</taxon>
        <taxon>Neoptera</taxon>
        <taxon>Endopterygota</taxon>
        <taxon>Lepidoptera</taxon>
        <taxon>Glossata</taxon>
        <taxon>Ditrysia</taxon>
        <taxon>Papilionoidea</taxon>
        <taxon>Nymphalidae</taxon>
        <taxon>Satyrinae</taxon>
        <taxon>Satyrini</taxon>
        <taxon>Parargina</taxon>
        <taxon>Pararge</taxon>
    </lineage>
</organism>
<evidence type="ECO:0000256" key="10">
    <source>
        <dbReference type="SAM" id="Phobius"/>
    </source>
</evidence>
<dbReference type="GO" id="GO:0034975">
    <property type="term" value="P:protein folding in endoplasmic reticulum"/>
    <property type="evidence" value="ECO:0007669"/>
    <property type="project" value="TreeGrafter"/>
</dbReference>
<dbReference type="InterPro" id="IPR011678">
    <property type="entry name" value="EMC1_C"/>
</dbReference>
<dbReference type="OrthoDB" id="28092at2759"/>
<feature type="domain" description="ER membrane protein complex subunit 1 C-terminal" evidence="11">
    <location>
        <begin position="25"/>
        <end position="150"/>
    </location>
</feature>